<evidence type="ECO:0000313" key="2">
    <source>
        <dbReference type="EMBL" id="CAG6443342.1"/>
    </source>
</evidence>
<keyword evidence="1" id="KW-0732">Signal</keyword>
<dbReference type="AlphaFoldDB" id="A0A8D7ZV30"/>
<protein>
    <submittedName>
        <fullName evidence="2">Zodarin 2a</fullName>
    </submittedName>
</protein>
<evidence type="ECO:0000256" key="1">
    <source>
        <dbReference type="SAM" id="SignalP"/>
    </source>
</evidence>
<sequence length="98" mass="11364">MKVYFAVFFVVLSSFCIAETLSHEIDYGVDKELMQIINDVIMEEVDEIFSRENFEISEEKVDFRAEESSILNFAKKVTDLIKTAKKCWNELSGKNPND</sequence>
<reference evidence="2" key="1">
    <citation type="submission" date="2021-05" db="EMBL/GenBank/DDBJ databases">
        <authorList>
            <person name="Kuhn-Nentwig L."/>
        </authorList>
    </citation>
    <scope>NUCLEOTIDE SEQUENCE</scope>
    <source>
        <tissue evidence="2">Venom gland</tissue>
    </source>
</reference>
<feature type="signal peptide" evidence="1">
    <location>
        <begin position="1"/>
        <end position="22"/>
    </location>
</feature>
<feature type="chain" id="PRO_5034468792" evidence="1">
    <location>
        <begin position="23"/>
        <end position="98"/>
    </location>
</feature>
<dbReference type="EMBL" id="OU069989">
    <property type="protein sequence ID" value="CAG6443342.1"/>
    <property type="molecule type" value="mRNA"/>
</dbReference>
<organism evidence="2">
    <name type="scientific">Zodarion styliferum</name>
    <dbReference type="NCBI Taxonomy" id="1089303"/>
    <lineage>
        <taxon>Eukaryota</taxon>
        <taxon>Metazoa</taxon>
        <taxon>Ecdysozoa</taxon>
        <taxon>Arthropoda</taxon>
        <taxon>Chelicerata</taxon>
        <taxon>Arachnida</taxon>
        <taxon>Araneae</taxon>
        <taxon>Araneomorphae</taxon>
        <taxon>Entelegynae</taxon>
        <taxon>Entelegynae incertae sedis</taxon>
        <taxon>Zodariidae</taxon>
        <taxon>Zodarion</taxon>
    </lineage>
</organism>
<proteinExistence type="evidence at transcript level"/>
<name>A0A8D7ZV30_9ARAC</name>
<accession>A0A8D7ZV30</accession>